<dbReference type="Gene3D" id="3.40.225.10">
    <property type="entry name" value="Class II aldolase/adducin N-terminal domain"/>
    <property type="match status" value="2"/>
</dbReference>
<comment type="caution">
    <text evidence="4">The sequence shown here is derived from an EMBL/GenBank/DDBJ whole genome shotgun (WGS) entry which is preliminary data.</text>
</comment>
<dbReference type="InterPro" id="IPR001303">
    <property type="entry name" value="Aldolase_II/adducin_N"/>
</dbReference>
<evidence type="ECO:0000313" key="4">
    <source>
        <dbReference type="EMBL" id="RCX16601.1"/>
    </source>
</evidence>
<feature type="domain" description="Class II aldolase/adducin N-terminal" evidence="3">
    <location>
        <begin position="230"/>
        <end position="403"/>
    </location>
</feature>
<dbReference type="GO" id="GO:0019323">
    <property type="term" value="P:pentose catabolic process"/>
    <property type="evidence" value="ECO:0007669"/>
    <property type="project" value="TreeGrafter"/>
</dbReference>
<dbReference type="PANTHER" id="PTHR22789">
    <property type="entry name" value="FUCULOSE PHOSPHATE ALDOLASE"/>
    <property type="match status" value="1"/>
</dbReference>
<dbReference type="InterPro" id="IPR050197">
    <property type="entry name" value="Aldolase_class_II_sugar_metab"/>
</dbReference>
<dbReference type="PANTHER" id="PTHR22789:SF0">
    <property type="entry name" value="3-OXO-TETRONATE 4-PHOSPHATE DECARBOXYLASE-RELATED"/>
    <property type="match status" value="1"/>
</dbReference>
<dbReference type="Proteomes" id="UP000253034">
    <property type="component" value="Unassembled WGS sequence"/>
</dbReference>
<keyword evidence="1" id="KW-0479">Metal-binding</keyword>
<evidence type="ECO:0000259" key="3">
    <source>
        <dbReference type="SMART" id="SM01007"/>
    </source>
</evidence>
<organism evidence="4 5">
    <name type="scientific">Anaerobacterium chartisolvens</name>
    <dbReference type="NCBI Taxonomy" id="1297424"/>
    <lineage>
        <taxon>Bacteria</taxon>
        <taxon>Bacillati</taxon>
        <taxon>Bacillota</taxon>
        <taxon>Clostridia</taxon>
        <taxon>Eubacteriales</taxon>
        <taxon>Oscillospiraceae</taxon>
        <taxon>Anaerobacterium</taxon>
    </lineage>
</organism>
<dbReference type="InterPro" id="IPR036409">
    <property type="entry name" value="Aldolase_II/adducin_N_sf"/>
</dbReference>
<reference evidence="4 5" key="1">
    <citation type="submission" date="2018-07" db="EMBL/GenBank/DDBJ databases">
        <title>Genomic Encyclopedia of Type Strains, Phase IV (KMG-IV): sequencing the most valuable type-strain genomes for metagenomic binning, comparative biology and taxonomic classification.</title>
        <authorList>
            <person name="Goeker M."/>
        </authorList>
    </citation>
    <scope>NUCLEOTIDE SEQUENCE [LARGE SCALE GENOMIC DNA]</scope>
    <source>
        <strain evidence="4 5">DSM 27016</strain>
    </source>
</reference>
<evidence type="ECO:0000313" key="5">
    <source>
        <dbReference type="Proteomes" id="UP000253034"/>
    </source>
</evidence>
<feature type="domain" description="Class II aldolase/adducin N-terminal" evidence="3">
    <location>
        <begin position="10"/>
        <end position="186"/>
    </location>
</feature>
<dbReference type="GO" id="GO:0016832">
    <property type="term" value="F:aldehyde-lyase activity"/>
    <property type="evidence" value="ECO:0007669"/>
    <property type="project" value="TreeGrafter"/>
</dbReference>
<sequence length="429" mass="48119">MNFELLHPADQLVMIMERIYQYGMTTTSGGNLSILDDDGDIWITPGGIDKGTLTRKDIICVRPDGTMIGIHKPSMELPFHASVYRKRPDVRAIIHAHPPALVAFSIVRKIPNTRIVPDAHVVCGEVGMAEYDLPGSIKLGDKIAAVFEKGVNTVMMENHGVVVAHKDLFNAFKSFETLEFCARLEIEASKLGNIVALSDKHVEMARNKQQVKMDEFVPNLRTSKEKEARRQMCDLIHRAYDQTLFTSTQGTFSQRLEGDSFLITPYMKDRKYMEIEDVVRIDRGMCELGKTPSRSVMLHKIIYEQHPEINSVIIAHPPNIMAFAVTGEEFDSRTIPESYLLLRYVKKIAFGSSFMQPQMVSQVINDRTPVILVENDSVIATGTSLLNAFDRLEVAEYSAKALIASKSIGSIVAINDKQVKEIDTAFNLK</sequence>
<dbReference type="EMBL" id="QPJT01000010">
    <property type="protein sequence ID" value="RCX16601.1"/>
    <property type="molecule type" value="Genomic_DNA"/>
</dbReference>
<accession>A0A369B586</accession>
<protein>
    <submittedName>
        <fullName evidence="4">L-fuculose-phosphate aldolase</fullName>
    </submittedName>
</protein>
<dbReference type="RefSeq" id="WP_114297760.1">
    <property type="nucleotide sequence ID" value="NZ_QPJT01000010.1"/>
</dbReference>
<dbReference type="SMART" id="SM01007">
    <property type="entry name" value="Aldolase_II"/>
    <property type="match status" value="2"/>
</dbReference>
<name>A0A369B586_9FIRM</name>
<keyword evidence="2" id="KW-0456">Lyase</keyword>
<dbReference type="SUPFAM" id="SSF53639">
    <property type="entry name" value="AraD/HMP-PK domain-like"/>
    <property type="match status" value="2"/>
</dbReference>
<dbReference type="Pfam" id="PF00596">
    <property type="entry name" value="Aldolase_II"/>
    <property type="match status" value="2"/>
</dbReference>
<proteinExistence type="predicted"/>
<evidence type="ECO:0000256" key="2">
    <source>
        <dbReference type="ARBA" id="ARBA00023239"/>
    </source>
</evidence>
<dbReference type="OrthoDB" id="9794581at2"/>
<evidence type="ECO:0000256" key="1">
    <source>
        <dbReference type="ARBA" id="ARBA00022723"/>
    </source>
</evidence>
<gene>
    <name evidence="4" type="ORF">DFR58_11097</name>
</gene>
<dbReference type="AlphaFoldDB" id="A0A369B586"/>
<keyword evidence="5" id="KW-1185">Reference proteome</keyword>
<dbReference type="GO" id="GO:0005829">
    <property type="term" value="C:cytosol"/>
    <property type="evidence" value="ECO:0007669"/>
    <property type="project" value="TreeGrafter"/>
</dbReference>
<dbReference type="GO" id="GO:0046872">
    <property type="term" value="F:metal ion binding"/>
    <property type="evidence" value="ECO:0007669"/>
    <property type="project" value="UniProtKB-KW"/>
</dbReference>